<evidence type="ECO:0000256" key="4">
    <source>
        <dbReference type="PROSITE-ProRule" id="PRU00091"/>
    </source>
</evidence>
<name>A0A8C4QNI0_EPTBU</name>
<feature type="compositionally biased region" description="Basic and acidic residues" evidence="5">
    <location>
        <begin position="423"/>
        <end position="441"/>
    </location>
</feature>
<dbReference type="Pfam" id="PF11979">
    <property type="entry name" value="SARA_C"/>
    <property type="match status" value="1"/>
</dbReference>
<dbReference type="InterPro" id="IPR000306">
    <property type="entry name" value="Znf_FYVE"/>
</dbReference>
<dbReference type="InterPro" id="IPR013083">
    <property type="entry name" value="Znf_RING/FYVE/PHD"/>
</dbReference>
<dbReference type="CDD" id="cd15729">
    <property type="entry name" value="FYVE_endofin"/>
    <property type="match status" value="1"/>
</dbReference>
<dbReference type="SUPFAM" id="SSF57903">
    <property type="entry name" value="FYVE/PHD zinc finger"/>
    <property type="match status" value="1"/>
</dbReference>
<evidence type="ECO:0000256" key="2">
    <source>
        <dbReference type="ARBA" id="ARBA00022771"/>
    </source>
</evidence>
<keyword evidence="8" id="KW-1185">Reference proteome</keyword>
<evidence type="ECO:0000256" key="3">
    <source>
        <dbReference type="ARBA" id="ARBA00022833"/>
    </source>
</evidence>
<dbReference type="Ensembl" id="ENSEBUT00000018726.1">
    <property type="protein sequence ID" value="ENSEBUP00000018150.1"/>
    <property type="gene ID" value="ENSEBUG00000011334.1"/>
</dbReference>
<proteinExistence type="predicted"/>
<sequence>MMDQLFLAAASDLDKVLDEFEQNEDEVQCIDSLRTASMQHSCDGVATHAVQPWLPSTDWSSVRDASLPDGNVATAVFCVQPVCEISPSPQSFITAPHHSAPSPPPTLASPDLLQPSTNGGSGICALPLHQPALDLLPACSLLPSRSVPIDPATNDIMLSTAPCDLLTGTPEPGSREDGDGVGEVHEDGIWFMNSAQEMMHNLALRTNVEEAPRPDIWPGGQQEIQQNGSSMACRSSDAKEVVGEAKGEICTDFEIEVQITESELSSAVSEQKIVADGGPADEHETFPSDFQERLMESESITDSVNVPTVVEIQPSVEGGLEMENSDGESQEFDEGIGLCMEEMEAFHSEEPSDFVQISQITEEPSEINSNLELSKSEDVDFVTLHMAESSEPSTDERSHCNPTITLCTTFTSAQLTDMPGEPSAEKGDDGVATHLSTDDQKLSTSHAKRGQSVTVSSQNISPSSEVVSSSLESRSLTDTCQVHSPSVEPVIDELNLVSDEELDKFLREQDLQDEEGHDSVKQFNDIVEGGGHDKDCGHDKGPTREGSLKEDSVLEEKEVEDSKSDTSTDSLSPLKVSPMINPVCNLEGEAGVDIVTTPLSPEGGARPKCLQNLAPSPFSTEDWSAAGLGVEDNRRETNLVTEFSTLDVVSELEECTLRGAHPGSSAPTWVPDGKARHCMRCESRFTFTRRRHHCRACGKVFCATCCSRRASLAYMDSREARVCLDCYADIIRGSQARESRRVWFADGLLPNGEVADTTRLVSHPSLPPRQPHDPGDNSVGEETRGTPDGRGTESSSVGHPALTVLTGSHPAVVGSPVGKGINLIPEDEEGLPPILISTGVKGDYTVEERPHPHGLVRVLEEEGAEPMVFVLNANLLVSLTIINYANRRCWAFCTRGLNAVGQPELLLLLQVLSGERVLPKDVFVHFLHVYQDAVKGKSISNLKHSFLGGGLLNSREHAGFLYVERTCQPLPEMALPAPPFLFAILVQKWEAPWAKLFPLRLMLRLGAEFRFYPCPLFSVRFRKPLFGETGHTIMNLLADFRNYQYSLPTVAGLTISMEVGKNSIEIPSNRYNEMLKVLNSCNEHVLAFGAALNHAADSHLVCVQSEDDGTYHTQAISIHSQPRKVTGASFVVFNGALKPSSGFLAKSSIVEDGLMVQLNADEMERVRTALRDMKDITVICGKTTGEGPREEVCIHWGDDDRRFNVGIKSPIDSMAMEGIPSVKVVQGSEVKENGKAMKWTELFFLQGDSVDPAEHTRLAESVARAFSRTLAPHLKLLWEDGLTRLALRLTLTSDQVGYLAGACGQPLPQAYLGELDSALVPVIHGATPGPAESPLACELLFHILHLIS</sequence>
<dbReference type="FunFam" id="3.30.40.10:FF:000084">
    <property type="entry name" value="Zinc finger, FYVE domain-containing 9b"/>
    <property type="match status" value="1"/>
</dbReference>
<dbReference type="Gene3D" id="3.30.1360.220">
    <property type="entry name" value="Domain of unknown function (DUF3480), N-terminal subdomain"/>
    <property type="match status" value="2"/>
</dbReference>
<feature type="compositionally biased region" description="Basic and acidic residues" evidence="5">
    <location>
        <begin position="530"/>
        <end position="566"/>
    </location>
</feature>
<reference evidence="7" key="1">
    <citation type="submission" date="2025-05" db="UniProtKB">
        <authorList>
            <consortium name="Ensembl"/>
        </authorList>
    </citation>
    <scope>IDENTIFICATION</scope>
</reference>
<dbReference type="Ensembl" id="ENSEBUT00000018757.1">
    <property type="protein sequence ID" value="ENSEBUP00000018181.1"/>
    <property type="gene ID" value="ENSEBUG00000011334.1"/>
</dbReference>
<feature type="region of interest" description="Disordered" evidence="5">
    <location>
        <begin position="524"/>
        <end position="575"/>
    </location>
</feature>
<dbReference type="InterPro" id="IPR011011">
    <property type="entry name" value="Znf_FYVE_PHD"/>
</dbReference>
<dbReference type="GO" id="GO:0016197">
    <property type="term" value="P:endosomal transport"/>
    <property type="evidence" value="ECO:0007669"/>
    <property type="project" value="TreeGrafter"/>
</dbReference>
<dbReference type="InterPro" id="IPR022557">
    <property type="entry name" value="SARA-like_C"/>
</dbReference>
<feature type="region of interest" description="Disordered" evidence="5">
    <location>
        <begin position="759"/>
        <end position="801"/>
    </location>
</feature>
<evidence type="ECO:0000313" key="8">
    <source>
        <dbReference type="Proteomes" id="UP000694388"/>
    </source>
</evidence>
<dbReference type="GO" id="GO:0031901">
    <property type="term" value="C:early endosome membrane"/>
    <property type="evidence" value="ECO:0007669"/>
    <property type="project" value="TreeGrafter"/>
</dbReference>
<evidence type="ECO:0000313" key="7">
    <source>
        <dbReference type="Ensembl" id="ENSEBUP00000018181.1"/>
    </source>
</evidence>
<dbReference type="InterPro" id="IPR017455">
    <property type="entry name" value="Znf_FYVE-rel"/>
</dbReference>
<organism evidence="7 8">
    <name type="scientific">Eptatretus burgeri</name>
    <name type="common">Inshore hagfish</name>
    <dbReference type="NCBI Taxonomy" id="7764"/>
    <lineage>
        <taxon>Eukaryota</taxon>
        <taxon>Metazoa</taxon>
        <taxon>Chordata</taxon>
        <taxon>Craniata</taxon>
        <taxon>Vertebrata</taxon>
        <taxon>Cyclostomata</taxon>
        <taxon>Myxini</taxon>
        <taxon>Myxiniformes</taxon>
        <taxon>Myxinidae</taxon>
        <taxon>Eptatretinae</taxon>
        <taxon>Eptatretus</taxon>
    </lineage>
</organism>
<feature type="region of interest" description="Disordered" evidence="5">
    <location>
        <begin position="414"/>
        <end position="484"/>
    </location>
</feature>
<dbReference type="PROSITE" id="PS50178">
    <property type="entry name" value="ZF_FYVE"/>
    <property type="match status" value="1"/>
</dbReference>
<accession>A0A8C4QNI0</accession>
<feature type="region of interest" description="Disordered" evidence="5">
    <location>
        <begin position="93"/>
        <end position="114"/>
    </location>
</feature>
<evidence type="ECO:0000256" key="5">
    <source>
        <dbReference type="SAM" id="MobiDB-lite"/>
    </source>
</evidence>
<keyword evidence="3" id="KW-0862">Zinc</keyword>
<dbReference type="Proteomes" id="UP000694388">
    <property type="component" value="Unplaced"/>
</dbReference>
<keyword evidence="1" id="KW-0479">Metal-binding</keyword>
<dbReference type="PANTHER" id="PTHR46319:SF3">
    <property type="entry name" value="ZINC FINGER FYVE DOMAIN-CONTAINING PROTEIN"/>
    <property type="match status" value="1"/>
</dbReference>
<keyword evidence="2 4" id="KW-0863">Zinc-finger</keyword>
<evidence type="ECO:0000259" key="6">
    <source>
        <dbReference type="PROSITE" id="PS50178"/>
    </source>
</evidence>
<dbReference type="GeneTree" id="ENSGT00940000154290"/>
<feature type="compositionally biased region" description="Basic and acidic residues" evidence="5">
    <location>
        <begin position="770"/>
        <end position="791"/>
    </location>
</feature>
<dbReference type="Pfam" id="PF01363">
    <property type="entry name" value="FYVE"/>
    <property type="match status" value="1"/>
</dbReference>
<dbReference type="PANTHER" id="PTHR46319">
    <property type="entry name" value="ZINC FINGER FYVE DOMAIN-CONTAINING PROTEIN"/>
    <property type="match status" value="1"/>
</dbReference>
<evidence type="ECO:0000256" key="1">
    <source>
        <dbReference type="ARBA" id="ARBA00022723"/>
    </source>
</evidence>
<protein>
    <submittedName>
        <fullName evidence="7">Zinc finger, FYVE domain containing 9a</fullName>
    </submittedName>
</protein>
<dbReference type="GO" id="GO:0008270">
    <property type="term" value="F:zinc ion binding"/>
    <property type="evidence" value="ECO:0007669"/>
    <property type="project" value="UniProtKB-KW"/>
</dbReference>
<dbReference type="Gene3D" id="3.30.500.40">
    <property type="match status" value="1"/>
</dbReference>
<dbReference type="SMART" id="SM00064">
    <property type="entry name" value="FYVE"/>
    <property type="match status" value="1"/>
</dbReference>
<dbReference type="Gene3D" id="3.30.40.10">
    <property type="entry name" value="Zinc/RING finger domain, C3HC4 (zinc finger)"/>
    <property type="match status" value="1"/>
</dbReference>
<dbReference type="SMART" id="SM01421">
    <property type="entry name" value="DUF3480"/>
    <property type="match status" value="1"/>
</dbReference>
<feature type="compositionally biased region" description="Low complexity" evidence="5">
    <location>
        <begin position="455"/>
        <end position="474"/>
    </location>
</feature>
<feature type="domain" description="FYVE-type" evidence="6">
    <location>
        <begin position="672"/>
        <end position="731"/>
    </location>
</feature>